<evidence type="ECO:0000313" key="7">
    <source>
        <dbReference type="Proteomes" id="UP000192578"/>
    </source>
</evidence>
<dbReference type="PANTHER" id="PTHR23280:SF21">
    <property type="entry name" value="PROTEIN 4.1 HOMOLOG"/>
    <property type="match status" value="1"/>
</dbReference>
<dbReference type="PROSITE" id="PS50057">
    <property type="entry name" value="FERM_3"/>
    <property type="match status" value="1"/>
</dbReference>
<accession>A0A9X6RL75</accession>
<dbReference type="PRINTS" id="PR00661">
    <property type="entry name" value="ERMFAMILY"/>
</dbReference>
<proteinExistence type="predicted"/>
<dbReference type="CDD" id="cd14473">
    <property type="entry name" value="FERM_B-lobe"/>
    <property type="match status" value="1"/>
</dbReference>
<dbReference type="GO" id="GO:0031032">
    <property type="term" value="P:actomyosin structure organization"/>
    <property type="evidence" value="ECO:0007669"/>
    <property type="project" value="TreeGrafter"/>
</dbReference>
<feature type="compositionally biased region" description="Basic and acidic residues" evidence="4">
    <location>
        <begin position="554"/>
        <end position="569"/>
    </location>
</feature>
<dbReference type="PANTHER" id="PTHR23280">
    <property type="entry name" value="4.1 G PROTEIN"/>
    <property type="match status" value="1"/>
</dbReference>
<dbReference type="InterPro" id="IPR019748">
    <property type="entry name" value="FERM_central"/>
</dbReference>
<dbReference type="SMART" id="SM00295">
    <property type="entry name" value="B41"/>
    <property type="match status" value="1"/>
</dbReference>
<dbReference type="CDD" id="cd22249">
    <property type="entry name" value="UDM1_RNF168_RNF169-like"/>
    <property type="match status" value="1"/>
</dbReference>
<dbReference type="Pfam" id="PF08736">
    <property type="entry name" value="FA"/>
    <property type="match status" value="1"/>
</dbReference>
<feature type="compositionally biased region" description="Polar residues" evidence="4">
    <location>
        <begin position="657"/>
        <end position="668"/>
    </location>
</feature>
<dbReference type="GO" id="GO:0003779">
    <property type="term" value="F:actin binding"/>
    <property type="evidence" value="ECO:0007669"/>
    <property type="project" value="InterPro"/>
</dbReference>
<dbReference type="InterPro" id="IPR035963">
    <property type="entry name" value="FERM_2"/>
</dbReference>
<dbReference type="InterPro" id="IPR000798">
    <property type="entry name" value="Ez/rad/moesin-like"/>
</dbReference>
<gene>
    <name evidence="6" type="ORF">BV898_16379</name>
</gene>
<dbReference type="SUPFAM" id="SSF50729">
    <property type="entry name" value="PH domain-like"/>
    <property type="match status" value="1"/>
</dbReference>
<dbReference type="GO" id="GO:0005856">
    <property type="term" value="C:cytoskeleton"/>
    <property type="evidence" value="ECO:0007669"/>
    <property type="project" value="InterPro"/>
</dbReference>
<dbReference type="InterPro" id="IPR014847">
    <property type="entry name" value="FA"/>
</dbReference>
<dbReference type="SUPFAM" id="SSF47031">
    <property type="entry name" value="Second domain of FERM"/>
    <property type="match status" value="1"/>
</dbReference>
<dbReference type="GO" id="GO:0005886">
    <property type="term" value="C:plasma membrane"/>
    <property type="evidence" value="ECO:0007669"/>
    <property type="project" value="TreeGrafter"/>
</dbReference>
<dbReference type="AlphaFoldDB" id="A0A9X6RL75"/>
<feature type="region of interest" description="Disordered" evidence="4">
    <location>
        <begin position="619"/>
        <end position="705"/>
    </location>
</feature>
<sequence>MVQGQPQEAVAYRGDHNADASSLEGGDVVMTEKEMRRLDKERKEEEKRMKQERERAEKNARKEHERLEKLAKQREKEQLKEAKKNGSSKNINNGNNRIEESPPSPAYLDEDRDQSLERSPPVSPVGIYSAPGKTSTLPATYEHVTEEISAQGAGPGIYATNTMKSNFSVNTNGRQKDVVVPVIPADRTATPTGQSKSGAQAKATVRLLSDQDAEFSIPKNATGQMLFDRVCDFINLQEKDYFGIRFVDTDNEKSWLNMEKTVKQQTKNNPWAFEFLVKFYPPQPTELKEDLTRYYLCMQIHRDLITERLPASFTTYAILGSLMVQSELGDYDRSRHIGNYVSEVPLAPPNKQNAELEDKVMELHKENTRGMPPTEADLRYLENAKRLAFYGVDLHKAKDKENIDIKVGVSGSGVHVYRDNLRINRFAWPKILKISYRRNTFYIKVRPQEFGESEQEIAFRCPYQKAAKRLWKVCVEHHTFFRTKSSEEPSGYDTMRWPRLGSRFRYSGRTYSEAKASSEMIDRPAPEFNRTWSRRNPYSVSVEHGLSSVGRQQSGEDRPVSASEYDGHRRSNGSNVYDRPAIIGRGQERDGRQGANGGLGANGGYGQTVYQTDYTRQRLTGDDDDESRGGASSLLTDNVTTQEYRTAGHLGRDGNSRDSSVLSSPESTLKSRRTTEFTYQPGGWGGGSPASPIHGPHSPSYDASGLASSTPYKGYRPYSPSYSTSATGFRLDGNGNPIGGSVSPGGTVTSTRYNRQEYYVDPSDPAKGLAKIPAGGVGVMTTTYGNVTEYTSRTKTTTSTIKSTIEKYPGFPGGPTDSTTLTTRSINGPTMSSTSEPLGSPTRKTETHNLGRDGPQVVSTKVKTIETTTFEVDRNGEKETHVEEKVTILADGEDLDHDKALREAIQQATNLNPNFEVEKLEIDHEETDH</sequence>
<reference evidence="7" key="1">
    <citation type="submission" date="2017-01" db="EMBL/GenBank/DDBJ databases">
        <title>Comparative genomics of anhydrobiosis in the tardigrade Hypsibius dujardini.</title>
        <authorList>
            <person name="Yoshida Y."/>
            <person name="Koutsovoulos G."/>
            <person name="Laetsch D."/>
            <person name="Stevens L."/>
            <person name="Kumar S."/>
            <person name="Horikawa D."/>
            <person name="Ishino K."/>
            <person name="Komine S."/>
            <person name="Tomita M."/>
            <person name="Blaxter M."/>
            <person name="Arakawa K."/>
        </authorList>
    </citation>
    <scope>NUCLEOTIDE SEQUENCE [LARGE SCALE GENOMIC DNA]</scope>
    <source>
        <strain evidence="7">Z151</strain>
    </source>
</reference>
<feature type="domain" description="FERM" evidence="5">
    <location>
        <begin position="201"/>
        <end position="485"/>
    </location>
</feature>
<feature type="region of interest" description="Disordered" evidence="4">
    <location>
        <begin position="1"/>
        <end position="135"/>
    </location>
</feature>
<feature type="region of interest" description="Disordered" evidence="4">
    <location>
        <begin position="543"/>
        <end position="607"/>
    </location>
</feature>
<dbReference type="PRINTS" id="PR00935">
    <property type="entry name" value="BAND41"/>
</dbReference>
<dbReference type="OrthoDB" id="6589456at2759"/>
<dbReference type="Pfam" id="PF09379">
    <property type="entry name" value="FERM_N"/>
    <property type="match status" value="1"/>
</dbReference>
<evidence type="ECO:0000256" key="1">
    <source>
        <dbReference type="ARBA" id="ARBA00004536"/>
    </source>
</evidence>
<dbReference type="CDD" id="cd13184">
    <property type="entry name" value="FERM_C_4_1_family"/>
    <property type="match status" value="1"/>
</dbReference>
<dbReference type="EMBL" id="MTYJ01000244">
    <property type="protein sequence ID" value="OWA51919.1"/>
    <property type="molecule type" value="Genomic_DNA"/>
</dbReference>
<dbReference type="Gene3D" id="3.10.20.90">
    <property type="entry name" value="Phosphatidylinositol 3-kinase Catalytic Subunit, Chain A, domain 1"/>
    <property type="match status" value="1"/>
</dbReference>
<comment type="caution">
    <text evidence="6">The sequence shown here is derived from an EMBL/GenBank/DDBJ whole genome shotgun (WGS) entry which is preliminary data.</text>
</comment>
<protein>
    <submittedName>
        <fullName evidence="6">Band 4.1-like protein 1</fullName>
    </submittedName>
</protein>
<feature type="compositionally biased region" description="Low complexity" evidence="4">
    <location>
        <begin position="85"/>
        <end position="96"/>
    </location>
</feature>
<name>A0A9X6RL75_HYPEX</name>
<keyword evidence="2" id="KW-0597">Phosphoprotein</keyword>
<evidence type="ECO:0000256" key="4">
    <source>
        <dbReference type="SAM" id="MobiDB-lite"/>
    </source>
</evidence>
<evidence type="ECO:0000313" key="6">
    <source>
        <dbReference type="EMBL" id="OWA51919.1"/>
    </source>
</evidence>
<dbReference type="InterPro" id="IPR019749">
    <property type="entry name" value="Band_41_domain"/>
</dbReference>
<evidence type="ECO:0000256" key="2">
    <source>
        <dbReference type="ARBA" id="ARBA00022553"/>
    </source>
</evidence>
<dbReference type="Proteomes" id="UP000192578">
    <property type="component" value="Unassembled WGS sequence"/>
</dbReference>
<dbReference type="InterPro" id="IPR018979">
    <property type="entry name" value="FERM_N"/>
</dbReference>
<dbReference type="Gene3D" id="2.30.29.30">
    <property type="entry name" value="Pleckstrin-homology domain (PH domain)/Phosphotyrosine-binding domain (PTB)"/>
    <property type="match status" value="1"/>
</dbReference>
<dbReference type="InterPro" id="IPR008379">
    <property type="entry name" value="Band_4.1_C"/>
</dbReference>
<dbReference type="Pfam" id="PF09380">
    <property type="entry name" value="FERM_C"/>
    <property type="match status" value="1"/>
</dbReference>
<dbReference type="FunFam" id="2.30.29.30:FF:000001">
    <property type="entry name" value="Erythrocyte membrane protein band 4.1"/>
    <property type="match status" value="1"/>
</dbReference>
<dbReference type="SMART" id="SM01195">
    <property type="entry name" value="FA"/>
    <property type="match status" value="1"/>
</dbReference>
<evidence type="ECO:0000256" key="3">
    <source>
        <dbReference type="ARBA" id="ARBA00043944"/>
    </source>
</evidence>
<dbReference type="InterPro" id="IPR029071">
    <property type="entry name" value="Ubiquitin-like_domsf"/>
</dbReference>
<feature type="compositionally biased region" description="Gly residues" evidence="4">
    <location>
        <begin position="594"/>
        <end position="606"/>
    </location>
</feature>
<dbReference type="Pfam" id="PF00373">
    <property type="entry name" value="FERM_M"/>
    <property type="match status" value="1"/>
</dbReference>
<dbReference type="Gene3D" id="1.20.80.10">
    <property type="match status" value="1"/>
</dbReference>
<dbReference type="InterPro" id="IPR014352">
    <property type="entry name" value="FERM/acyl-CoA-bd_prot_sf"/>
</dbReference>
<dbReference type="InterPro" id="IPR011993">
    <property type="entry name" value="PH-like_dom_sf"/>
</dbReference>
<dbReference type="InterPro" id="IPR018980">
    <property type="entry name" value="FERM_PH-like_C"/>
</dbReference>
<feature type="compositionally biased region" description="Polar residues" evidence="4">
    <location>
        <begin position="826"/>
        <end position="837"/>
    </location>
</feature>
<comment type="subcellular location">
    <subcellularLocation>
        <location evidence="1">Cell junction</location>
        <location evidence="1">Adherens junction</location>
    </subcellularLocation>
    <subcellularLocation>
        <location evidence="3">Cell projection</location>
        <location evidence="3">Rhabdomere</location>
    </subcellularLocation>
</comment>
<dbReference type="SMART" id="SM01196">
    <property type="entry name" value="FERM_C"/>
    <property type="match status" value="1"/>
</dbReference>
<feature type="compositionally biased region" description="Basic and acidic residues" evidence="4">
    <location>
        <begin position="30"/>
        <end position="84"/>
    </location>
</feature>
<feature type="region of interest" description="Disordered" evidence="4">
    <location>
        <begin position="826"/>
        <end position="855"/>
    </location>
</feature>
<keyword evidence="7" id="KW-1185">Reference proteome</keyword>
<dbReference type="InterPro" id="IPR000299">
    <property type="entry name" value="FERM_domain"/>
</dbReference>
<evidence type="ECO:0000259" key="5">
    <source>
        <dbReference type="PROSITE" id="PS50057"/>
    </source>
</evidence>
<organism evidence="6 7">
    <name type="scientific">Hypsibius exemplaris</name>
    <name type="common">Freshwater tardigrade</name>
    <dbReference type="NCBI Taxonomy" id="2072580"/>
    <lineage>
        <taxon>Eukaryota</taxon>
        <taxon>Metazoa</taxon>
        <taxon>Ecdysozoa</taxon>
        <taxon>Tardigrada</taxon>
        <taxon>Eutardigrada</taxon>
        <taxon>Parachela</taxon>
        <taxon>Hypsibioidea</taxon>
        <taxon>Hypsibiidae</taxon>
        <taxon>Hypsibius</taxon>
    </lineage>
</organism>
<dbReference type="GO" id="GO:0005912">
    <property type="term" value="C:adherens junction"/>
    <property type="evidence" value="ECO:0007669"/>
    <property type="project" value="UniProtKB-SubCell"/>
</dbReference>
<dbReference type="Pfam" id="PF05902">
    <property type="entry name" value="4_1_CTD"/>
    <property type="match status" value="1"/>
</dbReference>
<feature type="compositionally biased region" description="Polar residues" evidence="4">
    <location>
        <begin position="633"/>
        <end position="644"/>
    </location>
</feature>
<dbReference type="SUPFAM" id="SSF54236">
    <property type="entry name" value="Ubiquitin-like"/>
    <property type="match status" value="1"/>
</dbReference>
<dbReference type="GO" id="GO:0005198">
    <property type="term" value="F:structural molecule activity"/>
    <property type="evidence" value="ECO:0007669"/>
    <property type="project" value="InterPro"/>
</dbReference>